<comment type="caution">
    <text evidence="2">The sequence shown here is derived from an EMBL/GenBank/DDBJ whole genome shotgun (WGS) entry which is preliminary data.</text>
</comment>
<evidence type="ECO:0000313" key="3">
    <source>
        <dbReference type="Proteomes" id="UP000284706"/>
    </source>
</evidence>
<organism evidence="2 3">
    <name type="scientific">Gymnopilus dilepis</name>
    <dbReference type="NCBI Taxonomy" id="231916"/>
    <lineage>
        <taxon>Eukaryota</taxon>
        <taxon>Fungi</taxon>
        <taxon>Dikarya</taxon>
        <taxon>Basidiomycota</taxon>
        <taxon>Agaricomycotina</taxon>
        <taxon>Agaricomycetes</taxon>
        <taxon>Agaricomycetidae</taxon>
        <taxon>Agaricales</taxon>
        <taxon>Agaricineae</taxon>
        <taxon>Hymenogastraceae</taxon>
        <taxon>Gymnopilus</taxon>
    </lineage>
</organism>
<evidence type="ECO:0000313" key="2">
    <source>
        <dbReference type="EMBL" id="PPR07792.1"/>
    </source>
</evidence>
<feature type="region of interest" description="Disordered" evidence="1">
    <location>
        <begin position="1"/>
        <end position="21"/>
    </location>
</feature>
<feature type="compositionally biased region" description="Low complexity" evidence="1">
    <location>
        <begin position="113"/>
        <end position="143"/>
    </location>
</feature>
<dbReference type="InParanoid" id="A0A409YXR2"/>
<dbReference type="EMBL" id="NHYE01000001">
    <property type="protein sequence ID" value="PPR07792.1"/>
    <property type="molecule type" value="Genomic_DNA"/>
</dbReference>
<accession>A0A409YXR2</accession>
<name>A0A409YXR2_9AGAR</name>
<sequence length="237" mass="26262">MATLSTATQFPLPEQALKRPRTRTRTYSLVSVASRVSQNSVFEIPRAQSTSQVPDTHDAYGSFIPVRSATSSLKDFISSYSSFTTHRPLKKRRKVTFAFEHPTTANDSDSDESPSPGSPYITRSSYASPPSPTSSSSSIRSAPNVGTDLHPILAKLERQSKFCTQVTRGVPDLAAWWVESGTYVEVAASSVKSLGFMSDYYLFAFVHLHLLRRLPAVKFRTPFTDFLGSQYHIILLS</sequence>
<evidence type="ECO:0000256" key="1">
    <source>
        <dbReference type="SAM" id="MobiDB-lite"/>
    </source>
</evidence>
<protein>
    <submittedName>
        <fullName evidence="2">Uncharacterized protein</fullName>
    </submittedName>
</protein>
<keyword evidence="3" id="KW-1185">Reference proteome</keyword>
<dbReference type="AlphaFoldDB" id="A0A409YXR2"/>
<dbReference type="STRING" id="231916.A0A409YXR2"/>
<dbReference type="Proteomes" id="UP000284706">
    <property type="component" value="Unassembled WGS sequence"/>
</dbReference>
<reference evidence="2 3" key="1">
    <citation type="journal article" date="2018" name="Evol. Lett.">
        <title>Horizontal gene cluster transfer increased hallucinogenic mushroom diversity.</title>
        <authorList>
            <person name="Reynolds H.T."/>
            <person name="Vijayakumar V."/>
            <person name="Gluck-Thaler E."/>
            <person name="Korotkin H.B."/>
            <person name="Matheny P.B."/>
            <person name="Slot J.C."/>
        </authorList>
    </citation>
    <scope>NUCLEOTIDE SEQUENCE [LARGE SCALE GENOMIC DNA]</scope>
    <source>
        <strain evidence="2 3">SRW20</strain>
    </source>
</reference>
<dbReference type="OrthoDB" id="2526979at2759"/>
<gene>
    <name evidence="2" type="ORF">CVT26_014977</name>
</gene>
<feature type="region of interest" description="Disordered" evidence="1">
    <location>
        <begin position="101"/>
        <end position="143"/>
    </location>
</feature>
<proteinExistence type="predicted"/>